<dbReference type="Gene3D" id="3.40.50.720">
    <property type="entry name" value="NAD(P)-binding Rossmann-like Domain"/>
    <property type="match status" value="1"/>
</dbReference>
<keyword evidence="4" id="KW-0560">Oxidoreductase</keyword>
<dbReference type="GO" id="GO:0008652">
    <property type="term" value="P:amino acid biosynthetic process"/>
    <property type="evidence" value="ECO:0007669"/>
    <property type="project" value="InterPro"/>
</dbReference>
<proteinExistence type="inferred from homology"/>
<dbReference type="AlphaFoldDB" id="A0A9D1T269"/>
<dbReference type="InterPro" id="IPR000534">
    <property type="entry name" value="Semialdehyde_DH_NAD-bd"/>
</dbReference>
<dbReference type="PIRSF" id="PIRSF000148">
    <property type="entry name" value="ASA_dh"/>
    <property type="match status" value="1"/>
</dbReference>
<comment type="similarity">
    <text evidence="1">Belongs to the aspartate-semialdehyde dehydrogenase family.</text>
</comment>
<dbReference type="Pfam" id="PF02774">
    <property type="entry name" value="Semialdhyde_dhC"/>
    <property type="match status" value="1"/>
</dbReference>
<organism evidence="4 5">
    <name type="scientific">Candidatus Spyradenecus faecavium</name>
    <dbReference type="NCBI Taxonomy" id="2840947"/>
    <lineage>
        <taxon>Bacteria</taxon>
        <taxon>Pseudomonadati</taxon>
        <taxon>Lentisphaerota</taxon>
        <taxon>Lentisphaeria</taxon>
        <taxon>Lentisphaerales</taxon>
        <taxon>Lentisphaeraceae</taxon>
        <taxon>Lentisphaeraceae incertae sedis</taxon>
        <taxon>Candidatus Spyradenecus</taxon>
    </lineage>
</organism>
<dbReference type="Proteomes" id="UP000886845">
    <property type="component" value="Unassembled WGS sequence"/>
</dbReference>
<evidence type="ECO:0000256" key="2">
    <source>
        <dbReference type="PIRSR" id="PIRSR000148-1"/>
    </source>
</evidence>
<evidence type="ECO:0000256" key="1">
    <source>
        <dbReference type="ARBA" id="ARBA00010584"/>
    </source>
</evidence>
<accession>A0A9D1T269</accession>
<dbReference type="Pfam" id="PF01118">
    <property type="entry name" value="Semialdhyde_dh"/>
    <property type="match status" value="1"/>
</dbReference>
<reference evidence="4" key="1">
    <citation type="submission" date="2020-10" db="EMBL/GenBank/DDBJ databases">
        <authorList>
            <person name="Gilroy R."/>
        </authorList>
    </citation>
    <scope>NUCLEOTIDE SEQUENCE</scope>
    <source>
        <strain evidence="4">35461</strain>
    </source>
</reference>
<dbReference type="CDD" id="cd18131">
    <property type="entry name" value="ASADH_C_bac_euk_like"/>
    <property type="match status" value="1"/>
</dbReference>
<dbReference type="SUPFAM" id="SSF55347">
    <property type="entry name" value="Glyceraldehyde-3-phosphate dehydrogenase-like, C-terminal domain"/>
    <property type="match status" value="1"/>
</dbReference>
<comment type="caution">
    <text evidence="4">The sequence shown here is derived from an EMBL/GenBank/DDBJ whole genome shotgun (WGS) entry which is preliminary data.</text>
</comment>
<name>A0A9D1T269_9BACT</name>
<dbReference type="PANTHER" id="PTHR46278">
    <property type="entry name" value="DEHYDROGENASE, PUTATIVE-RELATED"/>
    <property type="match status" value="1"/>
</dbReference>
<evidence type="ECO:0000259" key="3">
    <source>
        <dbReference type="SMART" id="SM00859"/>
    </source>
</evidence>
<reference evidence="4" key="2">
    <citation type="journal article" date="2021" name="PeerJ">
        <title>Extensive microbial diversity within the chicken gut microbiome revealed by metagenomics and culture.</title>
        <authorList>
            <person name="Gilroy R."/>
            <person name="Ravi A."/>
            <person name="Getino M."/>
            <person name="Pursley I."/>
            <person name="Horton D.L."/>
            <person name="Alikhan N.F."/>
            <person name="Baker D."/>
            <person name="Gharbi K."/>
            <person name="Hall N."/>
            <person name="Watson M."/>
            <person name="Adriaenssens E.M."/>
            <person name="Foster-Nyarko E."/>
            <person name="Jarju S."/>
            <person name="Secka A."/>
            <person name="Antonio M."/>
            <person name="Oren A."/>
            <person name="Chaudhuri R.R."/>
            <person name="La Ragione R."/>
            <person name="Hildebrand F."/>
            <person name="Pallen M.J."/>
        </authorList>
    </citation>
    <scope>NUCLEOTIDE SEQUENCE</scope>
    <source>
        <strain evidence="4">35461</strain>
    </source>
</reference>
<dbReference type="PANTHER" id="PTHR46278:SF2">
    <property type="entry name" value="ASPARTATE-SEMIALDEHYDE DEHYDROGENASE"/>
    <property type="match status" value="1"/>
</dbReference>
<dbReference type="GO" id="GO:0046983">
    <property type="term" value="F:protein dimerization activity"/>
    <property type="evidence" value="ECO:0007669"/>
    <property type="project" value="InterPro"/>
</dbReference>
<feature type="active site" description="Acyl-thioester intermediate" evidence="2">
    <location>
        <position position="132"/>
    </location>
</feature>
<dbReference type="GO" id="GO:0004073">
    <property type="term" value="F:aspartate-semialdehyde dehydrogenase activity"/>
    <property type="evidence" value="ECO:0007669"/>
    <property type="project" value="UniProtKB-EC"/>
</dbReference>
<protein>
    <submittedName>
        <fullName evidence="4">Aspartate-semialdehyde dehydrogenase</fullName>
        <ecNumber evidence="4">1.2.1.11</ecNumber>
    </submittedName>
</protein>
<evidence type="ECO:0000313" key="5">
    <source>
        <dbReference type="Proteomes" id="UP000886845"/>
    </source>
</evidence>
<dbReference type="SMART" id="SM00859">
    <property type="entry name" value="Semialdhyde_dh"/>
    <property type="match status" value="1"/>
</dbReference>
<feature type="active site" description="Proton acceptor" evidence="2">
    <location>
        <position position="247"/>
    </location>
</feature>
<dbReference type="InterPro" id="IPR036291">
    <property type="entry name" value="NAD(P)-bd_dom_sf"/>
</dbReference>
<feature type="domain" description="Semialdehyde dehydrogenase NAD-binding" evidence="3">
    <location>
        <begin position="5"/>
        <end position="119"/>
    </location>
</feature>
<evidence type="ECO:0000313" key="4">
    <source>
        <dbReference type="EMBL" id="HIV08651.1"/>
    </source>
</evidence>
<dbReference type="InterPro" id="IPR012280">
    <property type="entry name" value="Semialdhyde_DH_dimer_dom"/>
</dbReference>
<dbReference type="EMBL" id="DVOR01000028">
    <property type="protein sequence ID" value="HIV08651.1"/>
    <property type="molecule type" value="Genomic_DNA"/>
</dbReference>
<dbReference type="GO" id="GO:0051287">
    <property type="term" value="F:NAD binding"/>
    <property type="evidence" value="ECO:0007669"/>
    <property type="project" value="InterPro"/>
</dbReference>
<sequence length="342" mass="36641">MKQYKVGLVGIGAVGTEMIKVLRQRNFPASEIRVLATRDRDEEIAGETFHVRATTPEAFEGLDIVLFAGTEGAKGASKMWGKVATDAGAIVIDNGDDFRMDPTVPLVIPEINADDLERMVRAGARFIANPNCSTIITLMGVAALHRVNPLRHMTAVTFQSVSGAGRAAIDELELQTRQLAAGEPVAPKAFAHQIAANVLPQIGGAKPEMPGFTTEEAKLTFESRKILGAPGLRIACTCVRVPVFYAHSIAVHVEFERPFTVEEARDVLAKAPGVKLVDDLPNAVYPMPKDFGGQDDVGVGRVRIDPSVENGLALWCCGDNIRKGAALNAVQIAETLIARGLI</sequence>
<gene>
    <name evidence="4" type="ORF">IAC79_00860</name>
</gene>
<dbReference type="Gene3D" id="3.30.360.10">
    <property type="entry name" value="Dihydrodipicolinate Reductase, domain 2"/>
    <property type="match status" value="1"/>
</dbReference>
<dbReference type="SUPFAM" id="SSF51735">
    <property type="entry name" value="NAD(P)-binding Rossmann-fold domains"/>
    <property type="match status" value="1"/>
</dbReference>
<dbReference type="EC" id="1.2.1.11" evidence="4"/>
<dbReference type="NCBIfam" id="NF011456">
    <property type="entry name" value="PRK14874.1"/>
    <property type="match status" value="1"/>
</dbReference>